<organism evidence="2 3">
    <name type="scientific">Tistlia consotensis USBA 355</name>
    <dbReference type="NCBI Taxonomy" id="560819"/>
    <lineage>
        <taxon>Bacteria</taxon>
        <taxon>Pseudomonadati</taxon>
        <taxon>Pseudomonadota</taxon>
        <taxon>Alphaproteobacteria</taxon>
        <taxon>Rhodospirillales</taxon>
        <taxon>Rhodovibrionaceae</taxon>
        <taxon>Tistlia</taxon>
    </lineage>
</organism>
<dbReference type="AlphaFoldDB" id="A0A1Y6B9V9"/>
<evidence type="ECO:0000313" key="2">
    <source>
        <dbReference type="EMBL" id="SME98619.1"/>
    </source>
</evidence>
<dbReference type="STRING" id="560819.SAMN05428998_102188"/>
<evidence type="ECO:0000256" key="1">
    <source>
        <dbReference type="SAM" id="MobiDB-lite"/>
    </source>
</evidence>
<dbReference type="SUPFAM" id="SSF53756">
    <property type="entry name" value="UDP-Glycosyltransferase/glycogen phosphorylase"/>
    <property type="match status" value="1"/>
</dbReference>
<keyword evidence="3" id="KW-1185">Reference proteome</keyword>
<dbReference type="EMBL" id="FWZX01000002">
    <property type="protein sequence ID" value="SME98619.1"/>
    <property type="molecule type" value="Genomic_DNA"/>
</dbReference>
<sequence>MRKGGTITSDAMKILFIMYYPGYVRNLESVIRGLAERGHDVILGFNAPPRDPNDRLAEDLRGHYPNVSTCFVPNRGDRWQLTASFVRRCIDYLRYLDPAYDDAPALKARIAGRVPGFVRFIYSALRLHDSESRRRRMHRFLLALEQAIPTDREIDGFLRQTRPDAVVVTPLIDFDSKQVDWVKSAQAQGLPTCLTVYSWDNLTNKGHMRLVPDRVVVWNGAQRDEAVRFHGVPEERVVVTGAQTYDKWFDRAPTIAREAFMASAELDPSKPYLLYLCSSPFIGGTHEPELVRDWIAALRASGDPALREVGIMVRPHPQNARVWDSVDLSGFGNVSIFPHGGANPVDEARRADFFHSLYFSSAVVGINTSAMIEAGIVGRTVLTIRDPRFQATQEGTLHFRHLVREGLVRIADSIEDSVALSAQALAGELFDKERSAAFLTAFIRPHGLDVPATPRYVEALESLGSIRPRPPKRTPLRNALLRMLIAPAEWFGRLKAGKRATKAKKRPQAKGKASLDKKKRKGAAVSAKRGRGVVRLCGGVTRALGIESFVKGHVLPHLIMAALGDSKGGDSGMLAALESEIGRELDRVAEGDGPIIVGPWTSEVGFELLYWIPFVRCFAESRGVDPKRLFVVSRGGSRCWYGELADGGYLDAFDLQSVATFRSANETAWADRGLQKQVMASPLDDGLIAAAQERLGGEQAQVLHPETMYRLFSPFWSGKAGRDLVTRHSRSGGRLDLPPLPEGVTLPERFVAVRLYFRPSFPDTAENREAARRLVAQLAEHHSVVVLETAECYDDHDSLALGGLPGILRLAPPRAEGNLSFQSAVIARASALVCTYGGLAYLGPRYGVPTFGLCSERERVKLEHHLIALADPAARADIALFAPAALNGLLPEVLPALLVGNAD</sequence>
<gene>
    <name evidence="2" type="ORF">SAMN05428998_102188</name>
</gene>
<dbReference type="Proteomes" id="UP000192917">
    <property type="component" value="Unassembled WGS sequence"/>
</dbReference>
<evidence type="ECO:0000313" key="3">
    <source>
        <dbReference type="Proteomes" id="UP000192917"/>
    </source>
</evidence>
<feature type="region of interest" description="Disordered" evidence="1">
    <location>
        <begin position="497"/>
        <end position="524"/>
    </location>
</feature>
<name>A0A1Y6B9V9_9PROT</name>
<proteinExistence type="predicted"/>
<feature type="compositionally biased region" description="Basic residues" evidence="1">
    <location>
        <begin position="497"/>
        <end position="509"/>
    </location>
</feature>
<accession>A0A1Y6B9V9</accession>
<reference evidence="2 3" key="1">
    <citation type="submission" date="2017-04" db="EMBL/GenBank/DDBJ databases">
        <authorList>
            <person name="Afonso C.L."/>
            <person name="Miller P.J."/>
            <person name="Scott M.A."/>
            <person name="Spackman E."/>
            <person name="Goraichik I."/>
            <person name="Dimitrov K.M."/>
            <person name="Suarez D.L."/>
            <person name="Swayne D.E."/>
        </authorList>
    </citation>
    <scope>NUCLEOTIDE SEQUENCE [LARGE SCALE GENOMIC DNA]</scope>
    <source>
        <strain evidence="2 3">USBA 355</strain>
    </source>
</reference>
<protein>
    <submittedName>
        <fullName evidence="2">Uncharacterized protein</fullName>
    </submittedName>
</protein>